<dbReference type="AlphaFoldDB" id="A0A1X7G1U4"/>
<feature type="transmembrane region" description="Helical" evidence="1">
    <location>
        <begin position="48"/>
        <end position="68"/>
    </location>
</feature>
<protein>
    <submittedName>
        <fullName evidence="2">Uncharacterized protein</fullName>
    </submittedName>
</protein>
<dbReference type="Proteomes" id="UP000192934">
    <property type="component" value="Chromosome I"/>
</dbReference>
<keyword evidence="1" id="KW-0472">Membrane</keyword>
<name>A0A1X7G1U4_9SPHN</name>
<proteinExistence type="predicted"/>
<feature type="transmembrane region" description="Helical" evidence="1">
    <location>
        <begin position="77"/>
        <end position="95"/>
    </location>
</feature>
<keyword evidence="1" id="KW-0812">Transmembrane</keyword>
<accession>A0A1X7G1U4</accession>
<evidence type="ECO:0000256" key="1">
    <source>
        <dbReference type="SAM" id="Phobius"/>
    </source>
</evidence>
<sequence>MTSPLGRTFCILAGVLYLLTAPLLAFFAMMTPMACASGRCVEAYVTAMMLWTAAAALASLTIGILAIVRRRSAGRGFTVLLIGFPFVFWAVYWALADAAGVS</sequence>
<keyword evidence="1" id="KW-1133">Transmembrane helix</keyword>
<keyword evidence="3" id="KW-1185">Reference proteome</keyword>
<dbReference type="EMBL" id="LT840185">
    <property type="protein sequence ID" value="SMF62495.1"/>
    <property type="molecule type" value="Genomic_DNA"/>
</dbReference>
<evidence type="ECO:0000313" key="2">
    <source>
        <dbReference type="EMBL" id="SMF62495.1"/>
    </source>
</evidence>
<dbReference type="STRING" id="941907.SAMN06295910_1000"/>
<reference evidence="3" key="1">
    <citation type="submission" date="2017-04" db="EMBL/GenBank/DDBJ databases">
        <authorList>
            <person name="Varghese N."/>
            <person name="Submissions S."/>
        </authorList>
    </citation>
    <scope>NUCLEOTIDE SEQUENCE [LARGE SCALE GENOMIC DNA]</scope>
    <source>
        <strain evidence="3">Dd16</strain>
    </source>
</reference>
<evidence type="ECO:0000313" key="3">
    <source>
        <dbReference type="Proteomes" id="UP000192934"/>
    </source>
</evidence>
<organism evidence="2 3">
    <name type="scientific">Allosphingosinicella indica</name>
    <dbReference type="NCBI Taxonomy" id="941907"/>
    <lineage>
        <taxon>Bacteria</taxon>
        <taxon>Pseudomonadati</taxon>
        <taxon>Pseudomonadota</taxon>
        <taxon>Alphaproteobacteria</taxon>
        <taxon>Sphingomonadales</taxon>
        <taxon>Sphingomonadaceae</taxon>
        <taxon>Allosphingosinicella</taxon>
    </lineage>
</organism>
<gene>
    <name evidence="2" type="ORF">SAMN06295910_1000</name>
</gene>
<dbReference type="RefSeq" id="WP_085217786.1">
    <property type="nucleotide sequence ID" value="NZ_LT840185.1"/>
</dbReference>